<accession>A0AAV5IWY3</accession>
<proteinExistence type="predicted"/>
<evidence type="ECO:0000313" key="1">
    <source>
        <dbReference type="EMBL" id="GKV03315.1"/>
    </source>
</evidence>
<protein>
    <submittedName>
        <fullName evidence="1">Uncharacterized protein</fullName>
    </submittedName>
</protein>
<comment type="caution">
    <text evidence="1">The sequence shown here is derived from an EMBL/GenBank/DDBJ whole genome shotgun (WGS) entry which is preliminary data.</text>
</comment>
<dbReference type="EMBL" id="BPVZ01000020">
    <property type="protein sequence ID" value="GKV03315.1"/>
    <property type="molecule type" value="Genomic_DNA"/>
</dbReference>
<evidence type="ECO:0000313" key="2">
    <source>
        <dbReference type="Proteomes" id="UP001054252"/>
    </source>
</evidence>
<organism evidence="1 2">
    <name type="scientific">Rubroshorea leprosula</name>
    <dbReference type="NCBI Taxonomy" id="152421"/>
    <lineage>
        <taxon>Eukaryota</taxon>
        <taxon>Viridiplantae</taxon>
        <taxon>Streptophyta</taxon>
        <taxon>Embryophyta</taxon>
        <taxon>Tracheophyta</taxon>
        <taxon>Spermatophyta</taxon>
        <taxon>Magnoliopsida</taxon>
        <taxon>eudicotyledons</taxon>
        <taxon>Gunneridae</taxon>
        <taxon>Pentapetalae</taxon>
        <taxon>rosids</taxon>
        <taxon>malvids</taxon>
        <taxon>Malvales</taxon>
        <taxon>Dipterocarpaceae</taxon>
        <taxon>Rubroshorea</taxon>
    </lineage>
</organism>
<sequence length="35" mass="4401">MSHFQMNMQRAFSYTHQQHIFLFLLRFNGHLESRF</sequence>
<reference evidence="1 2" key="1">
    <citation type="journal article" date="2021" name="Commun. Biol.">
        <title>The genome of Shorea leprosula (Dipterocarpaceae) highlights the ecological relevance of drought in aseasonal tropical rainforests.</title>
        <authorList>
            <person name="Ng K.K.S."/>
            <person name="Kobayashi M.J."/>
            <person name="Fawcett J.A."/>
            <person name="Hatakeyama M."/>
            <person name="Paape T."/>
            <person name="Ng C.H."/>
            <person name="Ang C.C."/>
            <person name="Tnah L.H."/>
            <person name="Lee C.T."/>
            <person name="Nishiyama T."/>
            <person name="Sese J."/>
            <person name="O'Brien M.J."/>
            <person name="Copetti D."/>
            <person name="Mohd Noor M.I."/>
            <person name="Ong R.C."/>
            <person name="Putra M."/>
            <person name="Sireger I.Z."/>
            <person name="Indrioko S."/>
            <person name="Kosugi Y."/>
            <person name="Izuno A."/>
            <person name="Isagi Y."/>
            <person name="Lee S.L."/>
            <person name="Shimizu K.K."/>
        </authorList>
    </citation>
    <scope>NUCLEOTIDE SEQUENCE [LARGE SCALE GENOMIC DNA]</scope>
    <source>
        <strain evidence="1">214</strain>
    </source>
</reference>
<dbReference type="AlphaFoldDB" id="A0AAV5IWY3"/>
<dbReference type="Proteomes" id="UP001054252">
    <property type="component" value="Unassembled WGS sequence"/>
</dbReference>
<keyword evidence="2" id="KW-1185">Reference proteome</keyword>
<gene>
    <name evidence="1" type="ORF">SLEP1_g15641</name>
</gene>
<name>A0AAV5IWY3_9ROSI</name>